<reference evidence="2" key="1">
    <citation type="submission" date="2013-08" db="EMBL/GenBank/DDBJ databases">
        <authorList>
            <person name="Mendez C."/>
            <person name="Richter M."/>
            <person name="Ferrer M."/>
            <person name="Sanchez J."/>
        </authorList>
    </citation>
    <scope>NUCLEOTIDE SEQUENCE</scope>
</reference>
<dbReference type="InterPro" id="IPR025948">
    <property type="entry name" value="HTH-like_dom"/>
</dbReference>
<evidence type="ECO:0000259" key="1">
    <source>
        <dbReference type="Pfam" id="PF13276"/>
    </source>
</evidence>
<feature type="non-terminal residue" evidence="2">
    <location>
        <position position="1"/>
    </location>
</feature>
<proteinExistence type="predicted"/>
<dbReference type="EMBL" id="AUZX01002779">
    <property type="protein sequence ID" value="EQD75715.1"/>
    <property type="molecule type" value="Genomic_DNA"/>
</dbReference>
<name>T1CZV5_9ZZZZ</name>
<sequence length="98" mass="11525">SSIYYKGKDTTGRRKPRVPENIERRINELSAERTTYGYRRIWAMLRNSGTDVNIKTVRRIMNRNHLSLPYARHKTGQGEKISQSLMISTDYGKQTYIM</sequence>
<dbReference type="Pfam" id="PF13276">
    <property type="entry name" value="HTH_21"/>
    <property type="match status" value="1"/>
</dbReference>
<protein>
    <submittedName>
        <fullName evidence="2">OrfB</fullName>
    </submittedName>
</protein>
<evidence type="ECO:0000313" key="2">
    <source>
        <dbReference type="EMBL" id="EQD75715.1"/>
    </source>
</evidence>
<reference evidence="2" key="2">
    <citation type="journal article" date="2014" name="ISME J.">
        <title>Microbial stratification in low pH oxic and suboxic macroscopic growths along an acid mine drainage.</title>
        <authorList>
            <person name="Mendez-Garcia C."/>
            <person name="Mesa V."/>
            <person name="Sprenger R.R."/>
            <person name="Richter M."/>
            <person name="Diez M.S."/>
            <person name="Solano J."/>
            <person name="Bargiela R."/>
            <person name="Golyshina O.V."/>
            <person name="Manteca A."/>
            <person name="Ramos J.L."/>
            <person name="Gallego J.R."/>
            <person name="Llorente I."/>
            <person name="Martins Dos Santos V.A."/>
            <person name="Jensen O.N."/>
            <person name="Pelaez A.I."/>
            <person name="Sanchez J."/>
            <person name="Ferrer M."/>
        </authorList>
    </citation>
    <scope>NUCLEOTIDE SEQUENCE</scope>
</reference>
<feature type="domain" description="HTH-like" evidence="1">
    <location>
        <begin position="22"/>
        <end position="73"/>
    </location>
</feature>
<organism evidence="2">
    <name type="scientific">mine drainage metagenome</name>
    <dbReference type="NCBI Taxonomy" id="410659"/>
    <lineage>
        <taxon>unclassified sequences</taxon>
        <taxon>metagenomes</taxon>
        <taxon>ecological metagenomes</taxon>
    </lineage>
</organism>
<comment type="caution">
    <text evidence="2">The sequence shown here is derived from an EMBL/GenBank/DDBJ whole genome shotgun (WGS) entry which is preliminary data.</text>
</comment>
<gene>
    <name evidence="2" type="ORF">B1A_03809</name>
</gene>
<dbReference type="AlphaFoldDB" id="T1CZV5"/>
<accession>T1CZV5</accession>